<organism evidence="1 2">
    <name type="scientific">Pyropia yezoensis</name>
    <name type="common">Susabi-nori</name>
    <name type="synonym">Porphyra yezoensis</name>
    <dbReference type="NCBI Taxonomy" id="2788"/>
    <lineage>
        <taxon>Eukaryota</taxon>
        <taxon>Rhodophyta</taxon>
        <taxon>Bangiophyceae</taxon>
        <taxon>Bangiales</taxon>
        <taxon>Bangiaceae</taxon>
        <taxon>Pyropia</taxon>
    </lineage>
</organism>
<accession>A0ACC3C826</accession>
<comment type="caution">
    <text evidence="1">The sequence shown here is derived from an EMBL/GenBank/DDBJ whole genome shotgun (WGS) entry which is preliminary data.</text>
</comment>
<dbReference type="EMBL" id="CM020619">
    <property type="protein sequence ID" value="KAK1865896.1"/>
    <property type="molecule type" value="Genomic_DNA"/>
</dbReference>
<name>A0ACC3C826_PYRYE</name>
<dbReference type="Proteomes" id="UP000798662">
    <property type="component" value="Chromosome 2"/>
</dbReference>
<evidence type="ECO:0000313" key="1">
    <source>
        <dbReference type="EMBL" id="KAK1865896.1"/>
    </source>
</evidence>
<keyword evidence="2" id="KW-1185">Reference proteome</keyword>
<protein>
    <submittedName>
        <fullName evidence="1">Uncharacterized protein</fullName>
    </submittedName>
</protein>
<proteinExistence type="predicted"/>
<gene>
    <name evidence="1" type="ORF">I4F81_008419</name>
</gene>
<evidence type="ECO:0000313" key="2">
    <source>
        <dbReference type="Proteomes" id="UP000798662"/>
    </source>
</evidence>
<reference evidence="1" key="1">
    <citation type="submission" date="2019-11" db="EMBL/GenBank/DDBJ databases">
        <title>Nori genome reveals adaptations in red seaweeds to the harsh intertidal environment.</title>
        <authorList>
            <person name="Wang D."/>
            <person name="Mao Y."/>
        </authorList>
    </citation>
    <scope>NUCLEOTIDE SEQUENCE</scope>
    <source>
        <tissue evidence="1">Gametophyte</tissue>
    </source>
</reference>
<sequence length="210" mass="22072">MKKGTPARSDHQPSLTGADFVCDFVKDSDVRQILENCVSAATEAALGKVRDTGVSRKLKNGKNVKGKSSRQGPASASARAILKKRGSLSGRGGGGSSSHRSPSQRSPRGRTPVTPSGSRKGKGIKTSKFDDVHVVSDSSGSADGGQASAPSLLALVLVVSQLAVVQHPHELGPRIFWAWVPLRLTATTLEAHPWEFLPVLAVPSKRDALP</sequence>